<name>A0AAY5EGJ1_ELEEL</name>
<sequence>MTIFELLGPGWTRPRADWPRDQCAPLYIPQFRNGWEPPVELLLTSPWETETGSQSPLSSNGSFTAPPPGRKYAKILYHFVAGNANELSVLQDEVLEVIEDDKQWWKLRNRSGEAGYVPYNILDVVTPDDLHGVDPLYSPVMHSQANSHHFYCIVSSETNTSLDGGVFGYSEWSSAVFP</sequence>
<reference evidence="4" key="2">
    <citation type="submission" date="2025-08" db="UniProtKB">
        <authorList>
            <consortium name="Ensembl"/>
        </authorList>
    </citation>
    <scope>IDENTIFICATION</scope>
</reference>
<dbReference type="SMART" id="SM00326">
    <property type="entry name" value="SH3"/>
    <property type="match status" value="1"/>
</dbReference>
<protein>
    <submittedName>
        <fullName evidence="4">EPS8 signaling adaptor L2</fullName>
    </submittedName>
</protein>
<dbReference type="AlphaFoldDB" id="A0AAY5EGJ1"/>
<dbReference type="GO" id="GO:0031982">
    <property type="term" value="C:vesicle"/>
    <property type="evidence" value="ECO:0007669"/>
    <property type="project" value="TreeGrafter"/>
</dbReference>
<dbReference type="Ensembl" id="ENSEEET00000058305.1">
    <property type="protein sequence ID" value="ENSEEEP00000055973.1"/>
    <property type="gene ID" value="ENSEEEG00000003683.2"/>
</dbReference>
<dbReference type="GO" id="GO:0007266">
    <property type="term" value="P:Rho protein signal transduction"/>
    <property type="evidence" value="ECO:0007669"/>
    <property type="project" value="TreeGrafter"/>
</dbReference>
<dbReference type="Gene3D" id="2.30.30.40">
    <property type="entry name" value="SH3 Domains"/>
    <property type="match status" value="1"/>
</dbReference>
<proteinExistence type="predicted"/>
<dbReference type="InterPro" id="IPR036028">
    <property type="entry name" value="SH3-like_dom_sf"/>
</dbReference>
<accession>A0AAY5EGJ1</accession>
<dbReference type="PANTHER" id="PTHR12287:SF20">
    <property type="entry name" value="EPIDERMAL GROWTH FACTOR RECEPTOR KINASE SUBSTRATE 8-LIKE PROTEIN 2"/>
    <property type="match status" value="1"/>
</dbReference>
<dbReference type="InterPro" id="IPR039801">
    <property type="entry name" value="EPS8-like"/>
</dbReference>
<dbReference type="GO" id="GO:1900029">
    <property type="term" value="P:positive regulation of ruffle assembly"/>
    <property type="evidence" value="ECO:0007669"/>
    <property type="project" value="TreeGrafter"/>
</dbReference>
<evidence type="ECO:0000256" key="2">
    <source>
        <dbReference type="PROSITE-ProRule" id="PRU00192"/>
    </source>
</evidence>
<gene>
    <name evidence="4" type="primary">eps8l2</name>
</gene>
<evidence type="ECO:0000256" key="1">
    <source>
        <dbReference type="ARBA" id="ARBA00022443"/>
    </source>
</evidence>
<feature type="domain" description="SH3" evidence="3">
    <location>
        <begin position="68"/>
        <end position="127"/>
    </location>
</feature>
<dbReference type="InterPro" id="IPR001452">
    <property type="entry name" value="SH3_domain"/>
</dbReference>
<reference evidence="4 5" key="1">
    <citation type="submission" date="2020-05" db="EMBL/GenBank/DDBJ databases">
        <title>Electrophorus electricus (electric eel) genome, fEleEle1, primary haplotype.</title>
        <authorList>
            <person name="Myers G."/>
            <person name="Meyer A."/>
            <person name="Fedrigo O."/>
            <person name="Formenti G."/>
            <person name="Rhie A."/>
            <person name="Tracey A."/>
            <person name="Sims Y."/>
            <person name="Jarvis E.D."/>
        </authorList>
    </citation>
    <scope>NUCLEOTIDE SEQUENCE [LARGE SCALE GENOMIC DNA]</scope>
</reference>
<dbReference type="PROSITE" id="PS50002">
    <property type="entry name" value="SH3"/>
    <property type="match status" value="1"/>
</dbReference>
<dbReference type="GO" id="GO:0035023">
    <property type="term" value="P:regulation of Rho protein signal transduction"/>
    <property type="evidence" value="ECO:0007669"/>
    <property type="project" value="TreeGrafter"/>
</dbReference>
<keyword evidence="5" id="KW-1185">Reference proteome</keyword>
<dbReference type="GeneTree" id="ENSGT00940000160990"/>
<dbReference type="FunFam" id="2.30.30.40:FF:000180">
    <property type="entry name" value="epidermal growth factor receptor kinase substrate 8-like protein 2"/>
    <property type="match status" value="1"/>
</dbReference>
<evidence type="ECO:0000259" key="3">
    <source>
        <dbReference type="PROSITE" id="PS50002"/>
    </source>
</evidence>
<dbReference type="SUPFAM" id="SSF50044">
    <property type="entry name" value="SH3-domain"/>
    <property type="match status" value="1"/>
</dbReference>
<evidence type="ECO:0000313" key="4">
    <source>
        <dbReference type="Ensembl" id="ENSEEEP00000055973.1"/>
    </source>
</evidence>
<keyword evidence="1 2" id="KW-0728">SH3 domain</keyword>
<dbReference type="PANTHER" id="PTHR12287">
    <property type="entry name" value="EPIDERMAL GROWTH FACTOR RECEPTOR KINASE SUBSTRATE EPS8-RELATED PROTEIN"/>
    <property type="match status" value="1"/>
</dbReference>
<reference evidence="4" key="3">
    <citation type="submission" date="2025-09" db="UniProtKB">
        <authorList>
            <consortium name="Ensembl"/>
        </authorList>
    </citation>
    <scope>IDENTIFICATION</scope>
</reference>
<evidence type="ECO:0000313" key="5">
    <source>
        <dbReference type="Proteomes" id="UP000314983"/>
    </source>
</evidence>
<dbReference type="GO" id="GO:0003779">
    <property type="term" value="F:actin binding"/>
    <property type="evidence" value="ECO:0007669"/>
    <property type="project" value="TreeGrafter"/>
</dbReference>
<dbReference type="GO" id="GO:0032587">
    <property type="term" value="C:ruffle membrane"/>
    <property type="evidence" value="ECO:0007669"/>
    <property type="project" value="TreeGrafter"/>
</dbReference>
<dbReference type="Proteomes" id="UP000314983">
    <property type="component" value="Chromosome 2"/>
</dbReference>
<dbReference type="Pfam" id="PF00018">
    <property type="entry name" value="SH3_1"/>
    <property type="match status" value="1"/>
</dbReference>
<organism evidence="4 5">
    <name type="scientific">Electrophorus electricus</name>
    <name type="common">Electric eel</name>
    <name type="synonym">Gymnotus electricus</name>
    <dbReference type="NCBI Taxonomy" id="8005"/>
    <lineage>
        <taxon>Eukaryota</taxon>
        <taxon>Metazoa</taxon>
        <taxon>Chordata</taxon>
        <taxon>Craniata</taxon>
        <taxon>Vertebrata</taxon>
        <taxon>Euteleostomi</taxon>
        <taxon>Actinopterygii</taxon>
        <taxon>Neopterygii</taxon>
        <taxon>Teleostei</taxon>
        <taxon>Ostariophysi</taxon>
        <taxon>Gymnotiformes</taxon>
        <taxon>Gymnotoidei</taxon>
        <taxon>Gymnotidae</taxon>
        <taxon>Electrophorus</taxon>
    </lineage>
</organism>